<accession>A0AAW5BPX4</accession>
<feature type="binding site" evidence="7">
    <location>
        <position position="7"/>
    </location>
    <ligand>
        <name>[4Fe-4S] cluster</name>
        <dbReference type="ChEBI" id="CHEBI:49883"/>
    </ligand>
</feature>
<dbReference type="GO" id="GO:0050418">
    <property type="term" value="F:hydroxylamine reductase activity"/>
    <property type="evidence" value="ECO:0007669"/>
    <property type="project" value="UniProtKB-UniRule"/>
</dbReference>
<evidence type="ECO:0000256" key="4">
    <source>
        <dbReference type="ARBA" id="ARBA00023002"/>
    </source>
</evidence>
<dbReference type="Proteomes" id="UP000669239">
    <property type="component" value="Unassembled WGS sequence"/>
</dbReference>
<comment type="caution">
    <text evidence="8">The sequence shown here is derived from an EMBL/GenBank/DDBJ whole genome shotgun (WGS) entry which is preliminary data.</text>
</comment>
<evidence type="ECO:0000256" key="2">
    <source>
        <dbReference type="ARBA" id="ARBA00022490"/>
    </source>
</evidence>
<feature type="binding site" evidence="7">
    <location>
        <position position="249"/>
    </location>
    <ligand>
        <name>hybrid [4Fe-2O-2S] cluster</name>
        <dbReference type="ChEBI" id="CHEBI:60519"/>
    </ligand>
</feature>
<feature type="binding site" evidence="7">
    <location>
        <position position="440"/>
    </location>
    <ligand>
        <name>hybrid [4Fe-2O-2S] cluster</name>
        <dbReference type="ChEBI" id="CHEBI:60519"/>
    </ligand>
</feature>
<sequence length="533" mass="57771">MSHEMFCFQCEQTAGCSGCTGNAGVCGKTAKTAKLQDELTGALIGLARAADNTAPPKEADQLILEGLFATLTNVNFDDASLRQLTEKVRKAKNSLSPLCHGCTSQCAKNDDYDLDSLWTEDEDIRSLKSLLLFGMKGMAAYAFHARVLGYEDPSVTSFFYKGLFAVGYDGYAMEDLLPLVMESGKVNLDCMALLDRANRETYGIPAPAQVSMTIEKGPFIVISGHDLHDLEQLLKQTQGTGINIYTHGEMLPAHAYPNLRKYPHLKGNFGTAWQNQQKEFDHIPAPVLFTTNCLMPVKPSYGDRVFTTSVVAYPGMVHIGDGKDFSPVIKKALELGGYDRDVAMTGINGGTTLTTGFGHEAILASAGAVIEGVKNGDISRFFLVGGCDGARPGRNYYTEFVKQAPADSIILTLACGKYRFNDLDLGTVAGLPRLLDMGQCNDAYGAVKVAAALAEAFGCSVNDLPLTLVLSWYEQKAVCILLSLLHLGIKNIYLGPTLPAFVSRGVLNYLVEQFDIHPVSTPEEDIRKILGQQ</sequence>
<dbReference type="HAMAP" id="MF_00069">
    <property type="entry name" value="Hydroxylam_reduct"/>
    <property type="match status" value="1"/>
</dbReference>
<feature type="binding site" evidence="7">
    <location>
        <position position="19"/>
    </location>
    <ligand>
        <name>[4Fe-4S] cluster</name>
        <dbReference type="ChEBI" id="CHEBI:49883"/>
    </ligand>
</feature>
<feature type="binding site" evidence="7">
    <location>
        <position position="476"/>
    </location>
    <ligand>
        <name>hybrid [4Fe-2O-2S] cluster</name>
        <dbReference type="ChEBI" id="CHEBI:60519"/>
    </ligand>
</feature>
<evidence type="ECO:0000313" key="9">
    <source>
        <dbReference type="EMBL" id="NSJ50709.1"/>
    </source>
</evidence>
<dbReference type="GeneID" id="97206715"/>
<feature type="binding site" evidence="7">
    <location>
        <position position="293"/>
    </location>
    <ligand>
        <name>hybrid [4Fe-2O-2S] cluster</name>
        <dbReference type="ChEBI" id="CHEBI:60519"/>
    </ligand>
</feature>
<evidence type="ECO:0000313" key="8">
    <source>
        <dbReference type="EMBL" id="MCG4744889.1"/>
    </source>
</evidence>
<name>A0AAW5BPX4_9FIRM</name>
<comment type="cofactor">
    <cofactor evidence="7">
        <name>hybrid [4Fe-2O-2S] cluster</name>
        <dbReference type="ChEBI" id="CHEBI:60519"/>
    </cofactor>
    <text evidence="7">Binds 1 hybrid [4Fe-2O-2S] cluster.</text>
</comment>
<dbReference type="SUPFAM" id="SSF56821">
    <property type="entry name" value="Prismane protein-like"/>
    <property type="match status" value="1"/>
</dbReference>
<feature type="binding site" evidence="7">
    <location>
        <position position="10"/>
    </location>
    <ligand>
        <name>[4Fe-4S] cluster</name>
        <dbReference type="ChEBI" id="CHEBI:49883"/>
    </ligand>
</feature>
<dbReference type="InterPro" id="IPR016099">
    <property type="entry name" value="Prismane-like_a/b-sand"/>
</dbReference>
<comment type="catalytic activity">
    <reaction evidence="7">
        <text>A + NH4(+) + H2O = hydroxylamine + AH2 + H(+)</text>
        <dbReference type="Rhea" id="RHEA:22052"/>
        <dbReference type="ChEBI" id="CHEBI:13193"/>
        <dbReference type="ChEBI" id="CHEBI:15377"/>
        <dbReference type="ChEBI" id="CHEBI:15378"/>
        <dbReference type="ChEBI" id="CHEBI:15429"/>
        <dbReference type="ChEBI" id="CHEBI:17499"/>
        <dbReference type="ChEBI" id="CHEBI:28938"/>
        <dbReference type="EC" id="1.7.99.1"/>
    </reaction>
</comment>
<keyword evidence="3 7" id="KW-0479">Metal-binding</keyword>
<keyword evidence="1 7" id="KW-0004">4Fe-4S</keyword>
<evidence type="ECO:0000256" key="3">
    <source>
        <dbReference type="ARBA" id="ARBA00022723"/>
    </source>
</evidence>
<dbReference type="PANTHER" id="PTHR30109">
    <property type="entry name" value="HYDROXYLAMINE REDUCTASE"/>
    <property type="match status" value="1"/>
</dbReference>
<dbReference type="Proteomes" id="UP001299608">
    <property type="component" value="Unassembled WGS sequence"/>
</dbReference>
<dbReference type="EMBL" id="JAAITT010000029">
    <property type="protein sequence ID" value="NSJ50709.1"/>
    <property type="molecule type" value="Genomic_DNA"/>
</dbReference>
<evidence type="ECO:0000256" key="5">
    <source>
        <dbReference type="ARBA" id="ARBA00023004"/>
    </source>
</evidence>
<keyword evidence="10" id="KW-1185">Reference proteome</keyword>
<dbReference type="GO" id="GO:0042542">
    <property type="term" value="P:response to hydrogen peroxide"/>
    <property type="evidence" value="ECO:0007669"/>
    <property type="project" value="TreeGrafter"/>
</dbReference>
<dbReference type="Gene3D" id="3.40.50.2030">
    <property type="match status" value="2"/>
</dbReference>
<dbReference type="InterPro" id="IPR004137">
    <property type="entry name" value="HCP/CODH"/>
</dbReference>
<comment type="cofactor">
    <cofactor evidence="7">
        <name>[4Fe-4S] cluster</name>
        <dbReference type="ChEBI" id="CHEBI:49883"/>
    </cofactor>
    <text evidence="7">Binds 1 [4Fe-4S] cluster.</text>
</comment>
<dbReference type="NCBIfam" id="TIGR01703">
    <property type="entry name" value="hybrid_clust"/>
    <property type="match status" value="1"/>
</dbReference>
<dbReference type="InterPro" id="IPR011254">
    <property type="entry name" value="Prismane-like_sf"/>
</dbReference>
<feature type="modified residue" description="Cysteine persulfide" evidence="7">
    <location>
        <position position="387"/>
    </location>
</feature>
<dbReference type="PIRSF" id="PIRSF000076">
    <property type="entry name" value="HCP"/>
    <property type="match status" value="1"/>
</dbReference>
<dbReference type="EMBL" id="JAKNGE010000005">
    <property type="protein sequence ID" value="MCG4744889.1"/>
    <property type="molecule type" value="Genomic_DNA"/>
</dbReference>
<evidence type="ECO:0000313" key="11">
    <source>
        <dbReference type="Proteomes" id="UP001299608"/>
    </source>
</evidence>
<dbReference type="InterPro" id="IPR010048">
    <property type="entry name" value="Hydroxylam_reduct"/>
</dbReference>
<comment type="function">
    <text evidence="7">Catalyzes the reduction of hydroxylamine to form NH(3) and H(2)O.</text>
</comment>
<dbReference type="GO" id="GO:0004601">
    <property type="term" value="F:peroxidase activity"/>
    <property type="evidence" value="ECO:0007669"/>
    <property type="project" value="TreeGrafter"/>
</dbReference>
<feature type="binding site" description="via persulfide group" evidence="7">
    <location>
        <position position="387"/>
    </location>
    <ligand>
        <name>hybrid [4Fe-2O-2S] cluster</name>
        <dbReference type="ChEBI" id="CHEBI:60519"/>
    </ligand>
</feature>
<comment type="similarity">
    <text evidence="7">Belongs to the HCP family.</text>
</comment>
<dbReference type="InterPro" id="IPR016100">
    <property type="entry name" value="Prismane_a-bundle"/>
</dbReference>
<dbReference type="GO" id="GO:0051539">
    <property type="term" value="F:4 iron, 4 sulfur cluster binding"/>
    <property type="evidence" value="ECO:0007669"/>
    <property type="project" value="UniProtKB-KW"/>
</dbReference>
<evidence type="ECO:0000256" key="6">
    <source>
        <dbReference type="ARBA" id="ARBA00023014"/>
    </source>
</evidence>
<keyword evidence="6 7" id="KW-0411">Iron-sulfur</keyword>
<evidence type="ECO:0000256" key="1">
    <source>
        <dbReference type="ARBA" id="ARBA00022485"/>
    </source>
</evidence>
<proteinExistence type="inferred from homology"/>
<dbReference type="GO" id="GO:0005737">
    <property type="term" value="C:cytoplasm"/>
    <property type="evidence" value="ECO:0007669"/>
    <property type="project" value="UniProtKB-SubCell"/>
</dbReference>
<feature type="binding site" evidence="7">
    <location>
        <position position="474"/>
    </location>
    <ligand>
        <name>hybrid [4Fe-2O-2S] cluster</name>
        <dbReference type="ChEBI" id="CHEBI:60519"/>
    </ligand>
</feature>
<feature type="binding site" evidence="7">
    <location>
        <position position="225"/>
    </location>
    <ligand>
        <name>hybrid [4Fe-2O-2S] cluster</name>
        <dbReference type="ChEBI" id="CHEBI:60519"/>
    </ligand>
</feature>
<reference evidence="9 10" key="1">
    <citation type="journal article" date="2020" name="Cell Host Microbe">
        <title>Functional and Genomic Variation between Human-Derived Isolates of Lachnospiraceae Reveals Inter- and Intra-Species Diversity.</title>
        <authorList>
            <person name="Sorbara M.T."/>
            <person name="Littmann E.R."/>
            <person name="Fontana E."/>
            <person name="Moody T.U."/>
            <person name="Kohout C.E."/>
            <person name="Gjonbalaj M."/>
            <person name="Eaton V."/>
            <person name="Seok R."/>
            <person name="Leiner I.M."/>
            <person name="Pamer E.G."/>
        </authorList>
    </citation>
    <scope>NUCLEOTIDE SEQUENCE [LARGE SCALE GENOMIC DNA]</scope>
    <source>
        <strain evidence="9 10">MSK.1.17</strain>
    </source>
</reference>
<reference evidence="8" key="3">
    <citation type="submission" date="2022-01" db="EMBL/GenBank/DDBJ databases">
        <title>Collection of gut derived symbiotic bacterial strains cultured from healthy donors.</title>
        <authorList>
            <person name="Lin H."/>
            <person name="Kohout C."/>
            <person name="Waligurski E."/>
            <person name="Pamer E.G."/>
        </authorList>
    </citation>
    <scope>NUCLEOTIDE SEQUENCE</scope>
    <source>
        <strain evidence="8">DFI.6.55</strain>
    </source>
</reference>
<gene>
    <name evidence="7 8" type="primary">hcp</name>
    <name evidence="8" type="synonym">priS</name>
    <name evidence="9" type="ORF">G5B36_18645</name>
    <name evidence="8" type="ORF">L0N08_05640</name>
</gene>
<dbReference type="GO" id="GO:0046872">
    <property type="term" value="F:metal ion binding"/>
    <property type="evidence" value="ECO:0007669"/>
    <property type="project" value="UniProtKB-KW"/>
</dbReference>
<comment type="subcellular location">
    <subcellularLocation>
        <location evidence="7">Cytoplasm</location>
    </subcellularLocation>
</comment>
<dbReference type="AlphaFoldDB" id="A0AAW5BPX4"/>
<keyword evidence="5 7" id="KW-0408">Iron</keyword>
<reference evidence="9" key="2">
    <citation type="submission" date="2020-02" db="EMBL/GenBank/DDBJ databases">
        <authorList>
            <person name="Littmann E."/>
            <person name="Sorbara M."/>
        </authorList>
    </citation>
    <scope>NUCLEOTIDE SEQUENCE</scope>
    <source>
        <strain evidence="9">MSK.1.17</strain>
    </source>
</reference>
<dbReference type="NCBIfam" id="NF003658">
    <property type="entry name" value="PRK05290.1"/>
    <property type="match status" value="1"/>
</dbReference>
<evidence type="ECO:0000256" key="7">
    <source>
        <dbReference type="HAMAP-Rule" id="MF_00069"/>
    </source>
</evidence>
<organism evidence="8 11">
    <name type="scientific">Enterocloster aldenensis</name>
    <dbReference type="NCBI Taxonomy" id="358742"/>
    <lineage>
        <taxon>Bacteria</taxon>
        <taxon>Bacillati</taxon>
        <taxon>Bacillota</taxon>
        <taxon>Clostridia</taxon>
        <taxon>Lachnospirales</taxon>
        <taxon>Lachnospiraceae</taxon>
        <taxon>Enterocloster</taxon>
    </lineage>
</organism>
<feature type="binding site" evidence="7">
    <location>
        <position position="415"/>
    </location>
    <ligand>
        <name>hybrid [4Fe-2O-2S] cluster</name>
        <dbReference type="ChEBI" id="CHEBI:60519"/>
    </ligand>
</feature>
<keyword evidence="4 7" id="KW-0560">Oxidoreductase</keyword>
<dbReference type="RefSeq" id="WP_165641175.1">
    <property type="nucleotide sequence ID" value="NZ_BAABZL010000001.1"/>
</dbReference>
<feature type="binding site" evidence="7">
    <location>
        <position position="26"/>
    </location>
    <ligand>
        <name>[4Fe-4S] cluster</name>
        <dbReference type="ChEBI" id="CHEBI:49883"/>
    </ligand>
</feature>
<dbReference type="EC" id="1.7.99.1" evidence="7"/>
<protein>
    <recommendedName>
        <fullName evidence="7">Hydroxylamine reductase</fullName>
        <ecNumber evidence="7">1.7.99.1</ecNumber>
    </recommendedName>
    <alternativeName>
        <fullName evidence="7">Hybrid-cluster protein</fullName>
        <shortName evidence="7">HCP</shortName>
    </alternativeName>
    <alternativeName>
        <fullName evidence="7">Prismane protein</fullName>
    </alternativeName>
</protein>
<dbReference type="Gene3D" id="1.20.1270.20">
    <property type="match status" value="2"/>
</dbReference>
<keyword evidence="2 7" id="KW-0963">Cytoplasm</keyword>
<dbReference type="Pfam" id="PF03063">
    <property type="entry name" value="Prismane"/>
    <property type="match status" value="1"/>
</dbReference>
<dbReference type="PANTHER" id="PTHR30109:SF0">
    <property type="entry name" value="HYDROXYLAMINE REDUCTASE"/>
    <property type="match status" value="1"/>
</dbReference>
<evidence type="ECO:0000313" key="10">
    <source>
        <dbReference type="Proteomes" id="UP000669239"/>
    </source>
</evidence>
<dbReference type="FunFam" id="3.40.50.2030:FF:000001">
    <property type="entry name" value="Hydroxylamine reductase"/>
    <property type="match status" value="1"/>
</dbReference>